<accession>A0ACB8TB92</accession>
<sequence length="306" mass="34656">MSSNAAFSAFAFLGFVVSAVPIYWHIEVANAGTCLFLFWTALGCFVGFINSLVWNNNTRNSAPVWCDISGRLLLAVSVALPAATLCITRRLYAITSLSVIAPRRQLTTDLLLGFGIPGLQTILVYVVQTNRFDIYEEFGCFIPISNNILAYVLIYSLPLILGTVSGYFGITSLYRFIRGRREVDRLVETVNSLNRSWYIRLVTLACADVVATVPLASYQTYTWARSATYRTWIPWNEVHNNFSHVGQFPSEFWKSHPAYSTPLELMRWMDVVAALSFFLVFGTSSEAVRHYRMVLRYLASKMRTLR</sequence>
<gene>
    <name evidence="1" type="ORF">BV25DRAFT_1836061</name>
</gene>
<dbReference type="EMBL" id="MU277194">
    <property type="protein sequence ID" value="KAI0065774.1"/>
    <property type="molecule type" value="Genomic_DNA"/>
</dbReference>
<reference evidence="1" key="1">
    <citation type="submission" date="2021-03" db="EMBL/GenBank/DDBJ databases">
        <authorList>
            <consortium name="DOE Joint Genome Institute"/>
            <person name="Ahrendt S."/>
            <person name="Looney B.P."/>
            <person name="Miyauchi S."/>
            <person name="Morin E."/>
            <person name="Drula E."/>
            <person name="Courty P.E."/>
            <person name="Chicoki N."/>
            <person name="Fauchery L."/>
            <person name="Kohler A."/>
            <person name="Kuo A."/>
            <person name="Labutti K."/>
            <person name="Pangilinan J."/>
            <person name="Lipzen A."/>
            <person name="Riley R."/>
            <person name="Andreopoulos W."/>
            <person name="He G."/>
            <person name="Johnson J."/>
            <person name="Barry K.W."/>
            <person name="Grigoriev I.V."/>
            <person name="Nagy L."/>
            <person name="Hibbett D."/>
            <person name="Henrissat B."/>
            <person name="Matheny P.B."/>
            <person name="Labbe J."/>
            <person name="Martin F."/>
        </authorList>
    </citation>
    <scope>NUCLEOTIDE SEQUENCE</scope>
    <source>
        <strain evidence="1">HHB10654</strain>
    </source>
</reference>
<keyword evidence="2" id="KW-1185">Reference proteome</keyword>
<name>A0ACB8TB92_9AGAM</name>
<evidence type="ECO:0000313" key="1">
    <source>
        <dbReference type="EMBL" id="KAI0065774.1"/>
    </source>
</evidence>
<organism evidence="1 2">
    <name type="scientific">Artomyces pyxidatus</name>
    <dbReference type="NCBI Taxonomy" id="48021"/>
    <lineage>
        <taxon>Eukaryota</taxon>
        <taxon>Fungi</taxon>
        <taxon>Dikarya</taxon>
        <taxon>Basidiomycota</taxon>
        <taxon>Agaricomycotina</taxon>
        <taxon>Agaricomycetes</taxon>
        <taxon>Russulales</taxon>
        <taxon>Auriscalpiaceae</taxon>
        <taxon>Artomyces</taxon>
    </lineage>
</organism>
<proteinExistence type="predicted"/>
<reference evidence="1" key="2">
    <citation type="journal article" date="2022" name="New Phytol.">
        <title>Evolutionary transition to the ectomycorrhizal habit in the genomes of a hyperdiverse lineage of mushroom-forming fungi.</title>
        <authorList>
            <person name="Looney B."/>
            <person name="Miyauchi S."/>
            <person name="Morin E."/>
            <person name="Drula E."/>
            <person name="Courty P.E."/>
            <person name="Kohler A."/>
            <person name="Kuo A."/>
            <person name="LaButti K."/>
            <person name="Pangilinan J."/>
            <person name="Lipzen A."/>
            <person name="Riley R."/>
            <person name="Andreopoulos W."/>
            <person name="He G."/>
            <person name="Johnson J."/>
            <person name="Nolan M."/>
            <person name="Tritt A."/>
            <person name="Barry K.W."/>
            <person name="Grigoriev I.V."/>
            <person name="Nagy L.G."/>
            <person name="Hibbett D."/>
            <person name="Henrissat B."/>
            <person name="Matheny P.B."/>
            <person name="Labbe J."/>
            <person name="Martin F.M."/>
        </authorList>
    </citation>
    <scope>NUCLEOTIDE SEQUENCE</scope>
    <source>
        <strain evidence="1">HHB10654</strain>
    </source>
</reference>
<protein>
    <submittedName>
        <fullName evidence="1">STE3-like pheromone receptor</fullName>
    </submittedName>
</protein>
<evidence type="ECO:0000313" key="2">
    <source>
        <dbReference type="Proteomes" id="UP000814140"/>
    </source>
</evidence>
<dbReference type="Proteomes" id="UP000814140">
    <property type="component" value="Unassembled WGS sequence"/>
</dbReference>
<comment type="caution">
    <text evidence="1">The sequence shown here is derived from an EMBL/GenBank/DDBJ whole genome shotgun (WGS) entry which is preliminary data.</text>
</comment>